<keyword evidence="5" id="KW-1185">Reference proteome</keyword>
<feature type="domain" description="N-acetyltransferase" evidence="3">
    <location>
        <begin position="182"/>
        <end position="321"/>
    </location>
</feature>
<proteinExistence type="predicted"/>
<dbReference type="InterPro" id="IPR000182">
    <property type="entry name" value="GNAT_dom"/>
</dbReference>
<sequence>MTTVRRVDLRDEEDFARFHDAYAACYDRPFDQPWGAPEKRVNLTDDDYGRHVLLAAVVDEQTVGGGYVSLPTQDNLDSAYVEVFVRSTHRRRGVGTELLDALADVARREGRTLLRAEALWGVDESGGAGSSFATARGFAPDILDAIRELALPVAEVPAPVLQPGDRLVAWRTCPEQWIDQYAHLRHVLLSEAPSGEDGLENEFWDAERVRHEERSWNDQGRIAQTAAAVAPDGRLVGHTQLVFAADGVEAYQWDTLVLPEHRGRGLGLALKRHAMREAADLLRERRRISTWNAASNTHMIAVNEALGYRQTAWAAEYVRRL</sequence>
<dbReference type="SUPFAM" id="SSF55729">
    <property type="entry name" value="Acyl-CoA N-acyltransferases (Nat)"/>
    <property type="match status" value="2"/>
</dbReference>
<name>A0ABN2VTS4_9ACTN</name>
<evidence type="ECO:0000313" key="4">
    <source>
        <dbReference type="EMBL" id="GAA2072319.1"/>
    </source>
</evidence>
<dbReference type="PANTHER" id="PTHR43877">
    <property type="entry name" value="AMINOALKYLPHOSPHONATE N-ACETYLTRANSFERASE-RELATED-RELATED"/>
    <property type="match status" value="1"/>
</dbReference>
<dbReference type="Pfam" id="PF00583">
    <property type="entry name" value="Acetyltransf_1"/>
    <property type="match status" value="2"/>
</dbReference>
<feature type="domain" description="N-acetyltransferase" evidence="3">
    <location>
        <begin position="2"/>
        <end position="159"/>
    </location>
</feature>
<keyword evidence="1" id="KW-0808">Transferase</keyword>
<dbReference type="InterPro" id="IPR016181">
    <property type="entry name" value="Acyl_CoA_acyltransferase"/>
</dbReference>
<keyword evidence="2" id="KW-0012">Acyltransferase</keyword>
<dbReference type="RefSeq" id="WP_344324645.1">
    <property type="nucleotide sequence ID" value="NZ_BAAAPY010000001.1"/>
</dbReference>
<evidence type="ECO:0000256" key="1">
    <source>
        <dbReference type="ARBA" id="ARBA00022679"/>
    </source>
</evidence>
<reference evidence="4 5" key="1">
    <citation type="journal article" date="2019" name="Int. J. Syst. Evol. Microbiol.">
        <title>The Global Catalogue of Microorganisms (GCM) 10K type strain sequencing project: providing services to taxonomists for standard genome sequencing and annotation.</title>
        <authorList>
            <consortium name="The Broad Institute Genomics Platform"/>
            <consortium name="The Broad Institute Genome Sequencing Center for Infectious Disease"/>
            <person name="Wu L."/>
            <person name="Ma J."/>
        </authorList>
    </citation>
    <scope>NUCLEOTIDE SEQUENCE [LARGE SCALE GENOMIC DNA]</scope>
    <source>
        <strain evidence="4 5">JCM 15749</strain>
    </source>
</reference>
<comment type="caution">
    <text evidence="4">The sequence shown here is derived from an EMBL/GenBank/DDBJ whole genome shotgun (WGS) entry which is preliminary data.</text>
</comment>
<dbReference type="PROSITE" id="PS51186">
    <property type="entry name" value="GNAT"/>
    <property type="match status" value="2"/>
</dbReference>
<evidence type="ECO:0000256" key="2">
    <source>
        <dbReference type="ARBA" id="ARBA00023315"/>
    </source>
</evidence>
<protein>
    <submittedName>
        <fullName evidence="4">GNAT family N-acetyltransferase</fullName>
    </submittedName>
</protein>
<dbReference type="InterPro" id="IPR050832">
    <property type="entry name" value="Bact_Acetyltransf"/>
</dbReference>
<dbReference type="CDD" id="cd04301">
    <property type="entry name" value="NAT_SF"/>
    <property type="match status" value="2"/>
</dbReference>
<dbReference type="Proteomes" id="UP001501480">
    <property type="component" value="Unassembled WGS sequence"/>
</dbReference>
<organism evidence="4 5">
    <name type="scientific">Aeromicrobium halocynthiae</name>
    <dbReference type="NCBI Taxonomy" id="560557"/>
    <lineage>
        <taxon>Bacteria</taxon>
        <taxon>Bacillati</taxon>
        <taxon>Actinomycetota</taxon>
        <taxon>Actinomycetes</taxon>
        <taxon>Propionibacteriales</taxon>
        <taxon>Nocardioidaceae</taxon>
        <taxon>Aeromicrobium</taxon>
    </lineage>
</organism>
<accession>A0ABN2VTS4</accession>
<gene>
    <name evidence="4" type="ORF">GCM10009821_08000</name>
</gene>
<evidence type="ECO:0000313" key="5">
    <source>
        <dbReference type="Proteomes" id="UP001501480"/>
    </source>
</evidence>
<dbReference type="Gene3D" id="3.40.630.30">
    <property type="match status" value="1"/>
</dbReference>
<dbReference type="EMBL" id="BAAAPY010000001">
    <property type="protein sequence ID" value="GAA2072319.1"/>
    <property type="molecule type" value="Genomic_DNA"/>
</dbReference>
<dbReference type="PANTHER" id="PTHR43877:SF2">
    <property type="entry name" value="AMINOALKYLPHOSPHONATE N-ACETYLTRANSFERASE-RELATED"/>
    <property type="match status" value="1"/>
</dbReference>
<evidence type="ECO:0000259" key="3">
    <source>
        <dbReference type="PROSITE" id="PS51186"/>
    </source>
</evidence>